<protein>
    <recommendedName>
        <fullName evidence="3">PD-(D/E)XK motif protein</fullName>
    </recommendedName>
</protein>
<proteinExistence type="predicted"/>
<dbReference type="RefSeq" id="WP_013470721.1">
    <property type="nucleotide sequence ID" value="NC_014814.1"/>
</dbReference>
<name>E6TDI7_MYCSR</name>
<reference evidence="1 2" key="1">
    <citation type="journal article" date="2011" name="Stand. Genomic Sci.">
        <title>Complete genome sequence of Mycobacterium sp. strain (Spyr1) and reclassification to Mycobacterium gilvum Spyr1.</title>
        <authorList>
            <person name="Kallimanis A."/>
            <person name="Karabika E."/>
            <person name="Mavromatis K."/>
            <person name="Lapidus A."/>
            <person name="Labutti K.M."/>
            <person name="Liolios K."/>
            <person name="Ivanova N."/>
            <person name="Goodwin L."/>
            <person name="Woyke T."/>
            <person name="Velentzas A.D."/>
            <person name="Perisynakis A."/>
            <person name="Ouzounis C.C."/>
            <person name="Kyrpides N.C."/>
            <person name="Koukkou A.I."/>
            <person name="Drainas C."/>
        </authorList>
    </citation>
    <scope>NUCLEOTIDE SEQUENCE [LARGE SCALE GENOMIC DNA]</scope>
    <source>
        <strain evidence="2">DSM 45189 / LMG 24558 / Spyr1</strain>
    </source>
</reference>
<dbReference type="InterPro" id="IPR025534">
    <property type="entry name" value="DUF4420"/>
</dbReference>
<evidence type="ECO:0000313" key="1">
    <source>
        <dbReference type="EMBL" id="ADT97567.1"/>
    </source>
</evidence>
<sequence length="323" mass="36224">MITRNPKRHLSRAALDEYLDHSSPSVLTIPGEPICRLVVDPAQRRIALRTTHDGRPAPALDLEYIHLNVVHIDGDRWYELSIEYADHPHESYLLISDITDLLQQEGVTFEAAVVSAVATFEQILAHSRSLSREKQIGLFGELLFLIGCIRATSVQEGIESWKGFAPNEHDFVFPTGAFEIKTTTTEARRHRISGLEQLRPLPDSPLWLISIQLTAATPATGRTLSEIVDEARELTSDDTDLARSLARAGWRERDRDTYRTSYRLRSTPAAYLVDRDFPALTRHAISRGCAHPELFVDASYTIDVTTLSSSEPPSPADRFIQEG</sequence>
<keyword evidence="2" id="KW-1185">Reference proteome</keyword>
<dbReference type="AlphaFoldDB" id="E6TDI7"/>
<dbReference type="KEGG" id="msp:Mspyr1_08710"/>
<dbReference type="EMBL" id="CP002385">
    <property type="protein sequence ID" value="ADT97567.1"/>
    <property type="molecule type" value="Genomic_DNA"/>
</dbReference>
<evidence type="ECO:0000313" key="2">
    <source>
        <dbReference type="Proteomes" id="UP000008916"/>
    </source>
</evidence>
<accession>E6TDI7</accession>
<dbReference type="Proteomes" id="UP000008916">
    <property type="component" value="Chromosome"/>
</dbReference>
<dbReference type="HOGENOM" id="CLU_073570_0_0_11"/>
<gene>
    <name evidence="1" type="ordered locus">Mspyr1_08710</name>
</gene>
<organism evidence="1 2">
    <name type="scientific">Mycolicibacterium gilvum (strain DSM 45189 / LMG 24558 / Spyr1)</name>
    <name type="common">Mycobacterium gilvum</name>
    <dbReference type="NCBI Taxonomy" id="278137"/>
    <lineage>
        <taxon>Bacteria</taxon>
        <taxon>Bacillati</taxon>
        <taxon>Actinomycetota</taxon>
        <taxon>Actinomycetes</taxon>
        <taxon>Mycobacteriales</taxon>
        <taxon>Mycobacteriaceae</taxon>
        <taxon>Mycolicibacterium</taxon>
    </lineage>
</organism>
<evidence type="ECO:0008006" key="3">
    <source>
        <dbReference type="Google" id="ProtNLM"/>
    </source>
</evidence>
<dbReference type="Pfam" id="PF14390">
    <property type="entry name" value="DUF4420"/>
    <property type="match status" value="1"/>
</dbReference>